<dbReference type="PROSITE" id="PS50850">
    <property type="entry name" value="MFS"/>
    <property type="match status" value="1"/>
</dbReference>
<comment type="subcellular location">
    <subcellularLocation>
        <location evidence="1">Membrane</location>
        <topology evidence="1">Multi-pass membrane protein</topology>
    </subcellularLocation>
</comment>
<gene>
    <name evidence="7" type="primary">SLC17A5</name>
    <name evidence="7" type="ORF">CEXT_640401</name>
</gene>
<dbReference type="Proteomes" id="UP001054945">
    <property type="component" value="Unassembled WGS sequence"/>
</dbReference>
<keyword evidence="4 5" id="KW-0472">Membrane</keyword>
<evidence type="ECO:0000256" key="4">
    <source>
        <dbReference type="ARBA" id="ARBA00023136"/>
    </source>
</evidence>
<organism evidence="7 8">
    <name type="scientific">Caerostris extrusa</name>
    <name type="common">Bark spider</name>
    <name type="synonym">Caerostris bankana</name>
    <dbReference type="NCBI Taxonomy" id="172846"/>
    <lineage>
        <taxon>Eukaryota</taxon>
        <taxon>Metazoa</taxon>
        <taxon>Ecdysozoa</taxon>
        <taxon>Arthropoda</taxon>
        <taxon>Chelicerata</taxon>
        <taxon>Arachnida</taxon>
        <taxon>Araneae</taxon>
        <taxon>Araneomorphae</taxon>
        <taxon>Entelegynae</taxon>
        <taxon>Araneoidea</taxon>
        <taxon>Araneidae</taxon>
        <taxon>Caerostris</taxon>
    </lineage>
</organism>
<feature type="domain" description="Major facilitator superfamily (MFS) profile" evidence="6">
    <location>
        <begin position="1"/>
        <end position="184"/>
    </location>
</feature>
<dbReference type="EMBL" id="BPLR01015871">
    <property type="protein sequence ID" value="GIY79327.1"/>
    <property type="molecule type" value="Genomic_DNA"/>
</dbReference>
<evidence type="ECO:0000313" key="8">
    <source>
        <dbReference type="Proteomes" id="UP001054945"/>
    </source>
</evidence>
<dbReference type="PANTHER" id="PTHR11662:SF399">
    <property type="entry name" value="FI19708P1-RELATED"/>
    <property type="match status" value="1"/>
</dbReference>
<accession>A0AAV4W9B9</accession>
<feature type="transmembrane region" description="Helical" evidence="5">
    <location>
        <begin position="146"/>
        <end position="168"/>
    </location>
</feature>
<sequence length="184" mass="20204">MVHLQEVHLDPSRIPGNVQRVCHAREFSVAMVAMVNRTKSSSLNASFQVTECLNLVHYEEKQTTKALKESSITGIRELKEFGAKWLFGGGTFITAVFSLLTPLAARLGTAAFITVRVLEGLGEGVTFPAINFLISQWAPRIERSRISTIIFTGSHIGNFVSMPISGWLSGSDVLGGWPSVFYVF</sequence>
<dbReference type="Gene3D" id="1.20.1250.20">
    <property type="entry name" value="MFS general substrate transporter like domains"/>
    <property type="match status" value="1"/>
</dbReference>
<keyword evidence="2 5" id="KW-0812">Transmembrane</keyword>
<protein>
    <recommendedName>
        <fullName evidence="6">Major facilitator superfamily (MFS) profile domain-containing protein</fullName>
    </recommendedName>
</protein>
<dbReference type="GO" id="GO:0022857">
    <property type="term" value="F:transmembrane transporter activity"/>
    <property type="evidence" value="ECO:0007669"/>
    <property type="project" value="InterPro"/>
</dbReference>
<dbReference type="PROSITE" id="PS00217">
    <property type="entry name" value="SUGAR_TRANSPORT_2"/>
    <property type="match status" value="1"/>
</dbReference>
<keyword evidence="3 5" id="KW-1133">Transmembrane helix</keyword>
<keyword evidence="8" id="KW-1185">Reference proteome</keyword>
<dbReference type="SUPFAM" id="SSF103473">
    <property type="entry name" value="MFS general substrate transporter"/>
    <property type="match status" value="1"/>
</dbReference>
<evidence type="ECO:0000256" key="3">
    <source>
        <dbReference type="ARBA" id="ARBA00022989"/>
    </source>
</evidence>
<feature type="transmembrane region" description="Helical" evidence="5">
    <location>
        <begin position="111"/>
        <end position="134"/>
    </location>
</feature>
<dbReference type="InterPro" id="IPR005829">
    <property type="entry name" value="Sugar_transporter_CS"/>
</dbReference>
<evidence type="ECO:0000256" key="2">
    <source>
        <dbReference type="ARBA" id="ARBA00022692"/>
    </source>
</evidence>
<comment type="caution">
    <text evidence="7">The sequence shown here is derived from an EMBL/GenBank/DDBJ whole genome shotgun (WGS) entry which is preliminary data.</text>
</comment>
<dbReference type="InterPro" id="IPR050382">
    <property type="entry name" value="MFS_Na/Anion_cotransporter"/>
</dbReference>
<evidence type="ECO:0000313" key="7">
    <source>
        <dbReference type="EMBL" id="GIY79327.1"/>
    </source>
</evidence>
<dbReference type="InterPro" id="IPR020846">
    <property type="entry name" value="MFS_dom"/>
</dbReference>
<dbReference type="GO" id="GO:0006820">
    <property type="term" value="P:monoatomic anion transport"/>
    <property type="evidence" value="ECO:0007669"/>
    <property type="project" value="TreeGrafter"/>
</dbReference>
<evidence type="ECO:0000256" key="1">
    <source>
        <dbReference type="ARBA" id="ARBA00004141"/>
    </source>
</evidence>
<dbReference type="PANTHER" id="PTHR11662">
    <property type="entry name" value="SOLUTE CARRIER FAMILY 17"/>
    <property type="match status" value="1"/>
</dbReference>
<feature type="transmembrane region" description="Helical" evidence="5">
    <location>
        <begin position="85"/>
        <end position="105"/>
    </location>
</feature>
<dbReference type="InterPro" id="IPR011701">
    <property type="entry name" value="MFS"/>
</dbReference>
<dbReference type="InterPro" id="IPR036259">
    <property type="entry name" value="MFS_trans_sf"/>
</dbReference>
<proteinExistence type="predicted"/>
<reference evidence="7 8" key="1">
    <citation type="submission" date="2021-06" db="EMBL/GenBank/DDBJ databases">
        <title>Caerostris extrusa draft genome.</title>
        <authorList>
            <person name="Kono N."/>
            <person name="Arakawa K."/>
        </authorList>
    </citation>
    <scope>NUCLEOTIDE SEQUENCE [LARGE SCALE GENOMIC DNA]</scope>
</reference>
<evidence type="ECO:0000259" key="6">
    <source>
        <dbReference type="PROSITE" id="PS50850"/>
    </source>
</evidence>
<name>A0AAV4W9B9_CAEEX</name>
<dbReference type="Pfam" id="PF07690">
    <property type="entry name" value="MFS_1"/>
    <property type="match status" value="1"/>
</dbReference>
<feature type="non-terminal residue" evidence="7">
    <location>
        <position position="184"/>
    </location>
</feature>
<evidence type="ECO:0000256" key="5">
    <source>
        <dbReference type="SAM" id="Phobius"/>
    </source>
</evidence>
<dbReference type="GO" id="GO:0016020">
    <property type="term" value="C:membrane"/>
    <property type="evidence" value="ECO:0007669"/>
    <property type="project" value="UniProtKB-SubCell"/>
</dbReference>
<dbReference type="AlphaFoldDB" id="A0AAV4W9B9"/>